<feature type="compositionally biased region" description="Polar residues" evidence="1">
    <location>
        <begin position="369"/>
        <end position="384"/>
    </location>
</feature>
<reference evidence="2 3" key="1">
    <citation type="submission" date="2019-01" db="EMBL/GenBank/DDBJ databases">
        <title>A draft genome assembly of the solar-powered sea slug Elysia chlorotica.</title>
        <authorList>
            <person name="Cai H."/>
            <person name="Li Q."/>
            <person name="Fang X."/>
            <person name="Li J."/>
            <person name="Curtis N.E."/>
            <person name="Altenburger A."/>
            <person name="Shibata T."/>
            <person name="Feng M."/>
            <person name="Maeda T."/>
            <person name="Schwartz J.A."/>
            <person name="Shigenobu S."/>
            <person name="Lundholm N."/>
            <person name="Nishiyama T."/>
            <person name="Yang H."/>
            <person name="Hasebe M."/>
            <person name="Li S."/>
            <person name="Pierce S.K."/>
            <person name="Wang J."/>
        </authorList>
    </citation>
    <scope>NUCLEOTIDE SEQUENCE [LARGE SCALE GENOMIC DNA]</scope>
    <source>
        <strain evidence="2">EC2010</strain>
        <tissue evidence="2">Whole organism of an adult</tissue>
    </source>
</reference>
<dbReference type="Proteomes" id="UP000271974">
    <property type="component" value="Unassembled WGS sequence"/>
</dbReference>
<accession>A0A3S0ZFR4</accession>
<protein>
    <submittedName>
        <fullName evidence="2">Uncharacterized protein</fullName>
    </submittedName>
</protein>
<feature type="region of interest" description="Disordered" evidence="1">
    <location>
        <begin position="1"/>
        <end position="39"/>
    </location>
</feature>
<evidence type="ECO:0000313" key="2">
    <source>
        <dbReference type="EMBL" id="RUS76574.1"/>
    </source>
</evidence>
<proteinExistence type="predicted"/>
<keyword evidence="3" id="KW-1185">Reference proteome</keyword>
<sequence>ALPKPERSTRKKKETRSSESVEAVTPSQPGSGLESRELSRYQMFPDGEHSFVEDFASNSSTFPTTSTPQNDKVPFLPLKTPSLQNLGSIFPETSAGAVSGGPSQSSVNIPGLPRELGCQKGQIVVLPQIGNSSLPITGIFYPFENSPAASQKLCGDEHPYPQRQFTQSAPHSVRQRCYASPQSPHNTSISRTVQPRAGFSPQRASLIQRSVRDKNSSCDLLAQTLKSCGISEDMSNLSPIQSTAPVPTSPVSSTYGKINSTVRNLRGAFDATDSNCKSLPCHQSYNIERKTSQTNFYQSDFSKAKSTTANLHKTPTSLSAKISANEASSTETFKIKLSPSQSITVLSLKNIAGFPVKAKMGSSNYKVTYSSKQDNPISRNNYSSPFCVGD</sequence>
<dbReference type="AlphaFoldDB" id="A0A3S0ZFR4"/>
<name>A0A3S0ZFR4_ELYCH</name>
<feature type="compositionally biased region" description="Polar residues" evidence="1">
    <location>
        <begin position="180"/>
        <end position="193"/>
    </location>
</feature>
<comment type="caution">
    <text evidence="2">The sequence shown here is derived from an EMBL/GenBank/DDBJ whole genome shotgun (WGS) entry which is preliminary data.</text>
</comment>
<dbReference type="EMBL" id="RQTK01000651">
    <property type="protein sequence ID" value="RUS76574.1"/>
    <property type="molecule type" value="Genomic_DNA"/>
</dbReference>
<feature type="non-terminal residue" evidence="2">
    <location>
        <position position="1"/>
    </location>
</feature>
<organism evidence="2 3">
    <name type="scientific">Elysia chlorotica</name>
    <name type="common">Eastern emerald elysia</name>
    <name type="synonym">Sea slug</name>
    <dbReference type="NCBI Taxonomy" id="188477"/>
    <lineage>
        <taxon>Eukaryota</taxon>
        <taxon>Metazoa</taxon>
        <taxon>Spiralia</taxon>
        <taxon>Lophotrochozoa</taxon>
        <taxon>Mollusca</taxon>
        <taxon>Gastropoda</taxon>
        <taxon>Heterobranchia</taxon>
        <taxon>Euthyneura</taxon>
        <taxon>Panpulmonata</taxon>
        <taxon>Sacoglossa</taxon>
        <taxon>Placobranchoidea</taxon>
        <taxon>Plakobranchidae</taxon>
        <taxon>Elysia</taxon>
    </lineage>
</organism>
<feature type="region of interest" description="Disordered" evidence="1">
    <location>
        <begin position="177"/>
        <end position="200"/>
    </location>
</feature>
<evidence type="ECO:0000313" key="3">
    <source>
        <dbReference type="Proteomes" id="UP000271974"/>
    </source>
</evidence>
<evidence type="ECO:0000256" key="1">
    <source>
        <dbReference type="SAM" id="MobiDB-lite"/>
    </source>
</evidence>
<feature type="region of interest" description="Disordered" evidence="1">
    <location>
        <begin position="369"/>
        <end position="390"/>
    </location>
</feature>
<gene>
    <name evidence="2" type="ORF">EGW08_015652</name>
</gene>
<feature type="non-terminal residue" evidence="2">
    <location>
        <position position="390"/>
    </location>
</feature>